<evidence type="ECO:0000256" key="1">
    <source>
        <dbReference type="SAM" id="MobiDB-lite"/>
    </source>
</evidence>
<dbReference type="RefSeq" id="XP_033380712.1">
    <property type="nucleotide sequence ID" value="XM_033528924.1"/>
</dbReference>
<feature type="compositionally biased region" description="Low complexity" evidence="1">
    <location>
        <begin position="17"/>
        <end position="57"/>
    </location>
</feature>
<dbReference type="GeneID" id="54286321"/>
<evidence type="ECO:0000313" key="3">
    <source>
        <dbReference type="Proteomes" id="UP000799778"/>
    </source>
</evidence>
<dbReference type="Proteomes" id="UP000799778">
    <property type="component" value="Unassembled WGS sequence"/>
</dbReference>
<sequence length="142" mass="15624">MSSSIAIPQRKKKQGGASNRYTAAASSSTTNSSNSPFAYGSYSSNMSTSPSTPPSRHSSVHNRRPSLMSPSFSEAEYTVVNIGNSESPRLVSCIKASQGFHWNQEIFLPSYADVHFEELERKQDPVQDIFVSDEEVAQIFPQ</sequence>
<dbReference type="OrthoDB" id="4157259at2759"/>
<accession>A0A6A5XHD7</accession>
<evidence type="ECO:0000313" key="2">
    <source>
        <dbReference type="EMBL" id="KAF2012373.1"/>
    </source>
</evidence>
<organism evidence="2 3">
    <name type="scientific">Aaosphaeria arxii CBS 175.79</name>
    <dbReference type="NCBI Taxonomy" id="1450172"/>
    <lineage>
        <taxon>Eukaryota</taxon>
        <taxon>Fungi</taxon>
        <taxon>Dikarya</taxon>
        <taxon>Ascomycota</taxon>
        <taxon>Pezizomycotina</taxon>
        <taxon>Dothideomycetes</taxon>
        <taxon>Pleosporomycetidae</taxon>
        <taxon>Pleosporales</taxon>
        <taxon>Pleosporales incertae sedis</taxon>
        <taxon>Aaosphaeria</taxon>
    </lineage>
</organism>
<keyword evidence="3" id="KW-1185">Reference proteome</keyword>
<feature type="region of interest" description="Disordered" evidence="1">
    <location>
        <begin position="1"/>
        <end position="68"/>
    </location>
</feature>
<reference evidence="2" key="1">
    <citation type="journal article" date="2020" name="Stud. Mycol.">
        <title>101 Dothideomycetes genomes: a test case for predicting lifestyles and emergence of pathogens.</title>
        <authorList>
            <person name="Haridas S."/>
            <person name="Albert R."/>
            <person name="Binder M."/>
            <person name="Bloem J."/>
            <person name="Labutti K."/>
            <person name="Salamov A."/>
            <person name="Andreopoulos B."/>
            <person name="Baker S."/>
            <person name="Barry K."/>
            <person name="Bills G."/>
            <person name="Bluhm B."/>
            <person name="Cannon C."/>
            <person name="Castanera R."/>
            <person name="Culley D."/>
            <person name="Daum C."/>
            <person name="Ezra D."/>
            <person name="Gonzalez J."/>
            <person name="Henrissat B."/>
            <person name="Kuo A."/>
            <person name="Liang C."/>
            <person name="Lipzen A."/>
            <person name="Lutzoni F."/>
            <person name="Magnuson J."/>
            <person name="Mondo S."/>
            <person name="Nolan M."/>
            <person name="Ohm R."/>
            <person name="Pangilinan J."/>
            <person name="Park H.-J."/>
            <person name="Ramirez L."/>
            <person name="Alfaro M."/>
            <person name="Sun H."/>
            <person name="Tritt A."/>
            <person name="Yoshinaga Y."/>
            <person name="Zwiers L.-H."/>
            <person name="Turgeon B."/>
            <person name="Goodwin S."/>
            <person name="Spatafora J."/>
            <person name="Crous P."/>
            <person name="Grigoriev I."/>
        </authorList>
    </citation>
    <scope>NUCLEOTIDE SEQUENCE</scope>
    <source>
        <strain evidence="2">CBS 175.79</strain>
    </source>
</reference>
<gene>
    <name evidence="2" type="ORF">BU24DRAFT_426256</name>
</gene>
<dbReference type="EMBL" id="ML978073">
    <property type="protein sequence ID" value="KAF2012373.1"/>
    <property type="molecule type" value="Genomic_DNA"/>
</dbReference>
<dbReference type="AlphaFoldDB" id="A0A6A5XHD7"/>
<protein>
    <submittedName>
        <fullName evidence="2">Uncharacterized protein</fullName>
    </submittedName>
</protein>
<proteinExistence type="predicted"/>
<name>A0A6A5XHD7_9PLEO</name>